<accession>A0A835RXH5</accession>
<evidence type="ECO:0000313" key="2">
    <source>
        <dbReference type="Proteomes" id="UP000639772"/>
    </source>
</evidence>
<gene>
    <name evidence="1" type="ORF">HPP92_004481</name>
</gene>
<comment type="caution">
    <text evidence="1">The sequence shown here is derived from an EMBL/GenBank/DDBJ whole genome shotgun (WGS) entry which is preliminary data.</text>
</comment>
<proteinExistence type="predicted"/>
<name>A0A835RXH5_VANPL</name>
<evidence type="ECO:0000313" key="1">
    <source>
        <dbReference type="EMBL" id="KAG0493487.1"/>
    </source>
</evidence>
<protein>
    <submittedName>
        <fullName evidence="1">Uncharacterized protein</fullName>
    </submittedName>
</protein>
<dbReference type="AlphaFoldDB" id="A0A835RXH5"/>
<dbReference type="EMBL" id="JADCNM010000002">
    <property type="protein sequence ID" value="KAG0493487.1"/>
    <property type="molecule type" value="Genomic_DNA"/>
</dbReference>
<dbReference type="Proteomes" id="UP000639772">
    <property type="component" value="Unassembled WGS sequence"/>
</dbReference>
<sequence length="138" mass="15144">MHQAKAERLVSSLPLQLPLLFRSLVRLAEAILRRLRCKDLLSGLLFGGHRGLAGDRCGPTEIGPSDPSATRELPETEGNRWFVFCAPLVFIGGVSGGRRNKFREASKLKAGCLELAGKEKEGYMGSQLKRPNLTRADL</sequence>
<reference evidence="1 2" key="1">
    <citation type="journal article" date="2020" name="Nat. Food">
        <title>A phased Vanilla planifolia genome enables genetic improvement of flavour and production.</title>
        <authorList>
            <person name="Hasing T."/>
            <person name="Tang H."/>
            <person name="Brym M."/>
            <person name="Khazi F."/>
            <person name="Huang T."/>
            <person name="Chambers A.H."/>
        </authorList>
    </citation>
    <scope>NUCLEOTIDE SEQUENCE [LARGE SCALE GENOMIC DNA]</scope>
    <source>
        <tissue evidence="1">Leaf</tissue>
    </source>
</reference>
<organism evidence="1 2">
    <name type="scientific">Vanilla planifolia</name>
    <name type="common">Vanilla</name>
    <dbReference type="NCBI Taxonomy" id="51239"/>
    <lineage>
        <taxon>Eukaryota</taxon>
        <taxon>Viridiplantae</taxon>
        <taxon>Streptophyta</taxon>
        <taxon>Embryophyta</taxon>
        <taxon>Tracheophyta</taxon>
        <taxon>Spermatophyta</taxon>
        <taxon>Magnoliopsida</taxon>
        <taxon>Liliopsida</taxon>
        <taxon>Asparagales</taxon>
        <taxon>Orchidaceae</taxon>
        <taxon>Vanilloideae</taxon>
        <taxon>Vanilleae</taxon>
        <taxon>Vanilla</taxon>
    </lineage>
</organism>